<dbReference type="GO" id="GO:0003677">
    <property type="term" value="F:DNA binding"/>
    <property type="evidence" value="ECO:0007669"/>
    <property type="project" value="UniProtKB-KW"/>
</dbReference>
<accession>A0A0B1R8L6</accession>
<dbReference type="InterPro" id="IPR009634">
    <property type="entry name" value="Put_exci"/>
</dbReference>
<dbReference type="Gene3D" id="1.10.1660.60">
    <property type="entry name" value="Putative excisionased domain DUF1233"/>
    <property type="match status" value="1"/>
</dbReference>
<dbReference type="EMBL" id="PIQI01000003">
    <property type="protein sequence ID" value="PJZ07316.1"/>
    <property type="molecule type" value="Genomic_DNA"/>
</dbReference>
<evidence type="ECO:0000313" key="4">
    <source>
        <dbReference type="Proteomes" id="UP000232062"/>
    </source>
</evidence>
<dbReference type="EMBL" id="JTJJ01000038">
    <property type="protein sequence ID" value="KHJ68001.1"/>
    <property type="molecule type" value="Genomic_DNA"/>
</dbReference>
<dbReference type="Pfam" id="PF06806">
    <property type="entry name" value="DUF1233"/>
    <property type="match status" value="1"/>
</dbReference>
<gene>
    <name evidence="2" type="ORF">PRCB_01220</name>
    <name evidence="1" type="ORF">QU24_11335</name>
</gene>
<evidence type="ECO:0000313" key="2">
    <source>
        <dbReference type="EMBL" id="PJZ07316.1"/>
    </source>
</evidence>
<organism evidence="1 3">
    <name type="scientific">Pantoea rodasii</name>
    <dbReference type="NCBI Taxonomy" id="1076549"/>
    <lineage>
        <taxon>Bacteria</taxon>
        <taxon>Pseudomonadati</taxon>
        <taxon>Pseudomonadota</taxon>
        <taxon>Gammaproteobacteria</taxon>
        <taxon>Enterobacterales</taxon>
        <taxon>Erwiniaceae</taxon>
        <taxon>Pantoea</taxon>
    </lineage>
</organism>
<comment type="caution">
    <text evidence="1">The sequence shown here is derived from an EMBL/GenBank/DDBJ whole genome shotgun (WGS) entry which is preliminary data.</text>
</comment>
<dbReference type="RefSeq" id="WP_039330994.1">
    <property type="nucleotide sequence ID" value="NZ_JTJJ01000038.1"/>
</dbReference>
<dbReference type="InterPro" id="IPR038146">
    <property type="entry name" value="933W_put_Xis_sf"/>
</dbReference>
<reference evidence="1 3" key="1">
    <citation type="submission" date="2014-11" db="EMBL/GenBank/DDBJ databases">
        <title>Genome sequencing of Pantoea rodasii ND03.</title>
        <authorList>
            <person name="Muhamad Yunos N.Y."/>
            <person name="Chan K.-G."/>
        </authorList>
    </citation>
    <scope>NUCLEOTIDE SEQUENCE [LARGE SCALE GENOMIC DNA]</scope>
    <source>
        <strain evidence="1 3">ND03</strain>
    </source>
</reference>
<sequence length="82" mass="9645">MENLIQLTPNKWVSESVLTTVTGMTKHMIQHARRSTWMEGREYKHVSPDLAPKENSTIMYCLPEINHWIEKQRPAIRRKISA</sequence>
<evidence type="ECO:0000313" key="1">
    <source>
        <dbReference type="EMBL" id="KHJ68001.1"/>
    </source>
</evidence>
<reference evidence="2 4" key="2">
    <citation type="submission" date="2017-11" db="EMBL/GenBank/DDBJ databases">
        <title>The genome sequence of Pantoea rodasii DSM 26611.</title>
        <authorList>
            <person name="Gao J."/>
            <person name="Mao X."/>
            <person name="Sun J."/>
        </authorList>
    </citation>
    <scope>NUCLEOTIDE SEQUENCE [LARGE SCALE GENOMIC DNA]</scope>
    <source>
        <strain evidence="2 4">DSM 26611</strain>
    </source>
</reference>
<name>A0A0B1R8L6_9GAMM</name>
<dbReference type="Proteomes" id="UP000030853">
    <property type="component" value="Unassembled WGS sequence"/>
</dbReference>
<keyword evidence="4" id="KW-1185">Reference proteome</keyword>
<dbReference type="Proteomes" id="UP000232062">
    <property type="component" value="Unassembled WGS sequence"/>
</dbReference>
<proteinExistence type="predicted"/>
<dbReference type="OrthoDB" id="6455850at2"/>
<protein>
    <submittedName>
        <fullName evidence="1">DNA-binding protein</fullName>
    </submittedName>
</protein>
<evidence type="ECO:0000313" key="3">
    <source>
        <dbReference type="Proteomes" id="UP000030853"/>
    </source>
</evidence>
<keyword evidence="1" id="KW-0238">DNA-binding</keyword>
<dbReference type="AlphaFoldDB" id="A0A0B1R8L6"/>
<dbReference type="STRING" id="1076549.HA45_10130"/>